<dbReference type="Pfam" id="PF15926">
    <property type="entry name" value="RNF220"/>
    <property type="match status" value="1"/>
</dbReference>
<feature type="domain" description="E3 ubiquitin-protein ligase RNF220 middle" evidence="2">
    <location>
        <begin position="51"/>
        <end position="284"/>
    </location>
</feature>
<evidence type="ECO:0000256" key="1">
    <source>
        <dbReference type="SAM" id="MobiDB-lite"/>
    </source>
</evidence>
<sequence>MVSSRAKEKKRAPDEDFTDSREETPVASTSQVQLDTPSIKISKPKRAVTRPCPICNEQIPVRLLAAHAVLESARVQEILQKVGSTEVLEEAEPDDGFTARTRRSALKARKNMSSGSSKLKTMFGAESATSEAVEHTLRTLKRHRKQRHAKLRDMTREDEEDLTLLNRGDAEGTVCPVCLKMIPGDTDVVEAHVDSCLAHEGRLQEEREQQERRSNSDARDGWEEIEVDGEVRMRVTDGVTFRGTGFDIRNRNQQDVDDDIDVDGDDDVMYGAAQFTEGDLLVIDSARPGTQVEDASEVQLEEDGEVSVEMDVMEPEKSLRDLVADGKVIKKRESTDVDVEDVKKTMDEVMGVGEAEELDKSVQLARQSGNSSTLIAALENKVKLLCQPAVGIRAAESAG</sequence>
<proteinExistence type="predicted"/>
<gene>
    <name evidence="3" type="ORF">EUX98_g4529</name>
</gene>
<keyword evidence="4" id="KW-1185">Reference proteome</keyword>
<accession>A0A4S4MUP9</accession>
<dbReference type="InterPro" id="IPR031824">
    <property type="entry name" value="RNF220_mid"/>
</dbReference>
<feature type="compositionally biased region" description="Polar residues" evidence="1">
    <location>
        <begin position="26"/>
        <end position="36"/>
    </location>
</feature>
<dbReference type="Proteomes" id="UP000308730">
    <property type="component" value="Unassembled WGS sequence"/>
</dbReference>
<dbReference type="PANTHER" id="PTHR13459:SF1">
    <property type="entry name" value="E3 UBIQUITIN-PROTEIN LIGASE RNF220 ISOFORM X1"/>
    <property type="match status" value="1"/>
</dbReference>
<dbReference type="InterPro" id="IPR052443">
    <property type="entry name" value="E3_ubiq-ligase_RNF220-like"/>
</dbReference>
<dbReference type="GO" id="GO:0016567">
    <property type="term" value="P:protein ubiquitination"/>
    <property type="evidence" value="ECO:0007669"/>
    <property type="project" value="TreeGrafter"/>
</dbReference>
<dbReference type="EMBL" id="SGPM01000113">
    <property type="protein sequence ID" value="THH29675.1"/>
    <property type="molecule type" value="Genomic_DNA"/>
</dbReference>
<feature type="region of interest" description="Disordered" evidence="1">
    <location>
        <begin position="1"/>
        <end position="47"/>
    </location>
</feature>
<dbReference type="PANTHER" id="PTHR13459">
    <property type="entry name" value="E3 UBIQUITIN-PROTEIN LIGASE RNF220 ISOFORM X1"/>
    <property type="match status" value="1"/>
</dbReference>
<evidence type="ECO:0000313" key="4">
    <source>
        <dbReference type="Proteomes" id="UP000308730"/>
    </source>
</evidence>
<dbReference type="AlphaFoldDB" id="A0A4S4MUP9"/>
<evidence type="ECO:0000313" key="3">
    <source>
        <dbReference type="EMBL" id="THH29675.1"/>
    </source>
</evidence>
<comment type="caution">
    <text evidence="3">The sequence shown here is derived from an EMBL/GenBank/DDBJ whole genome shotgun (WGS) entry which is preliminary data.</text>
</comment>
<name>A0A4S4MUP9_9APHY</name>
<evidence type="ECO:0000259" key="2">
    <source>
        <dbReference type="Pfam" id="PF15926"/>
    </source>
</evidence>
<organism evidence="3 4">
    <name type="scientific">Antrodiella citrinella</name>
    <dbReference type="NCBI Taxonomy" id="2447956"/>
    <lineage>
        <taxon>Eukaryota</taxon>
        <taxon>Fungi</taxon>
        <taxon>Dikarya</taxon>
        <taxon>Basidiomycota</taxon>
        <taxon>Agaricomycotina</taxon>
        <taxon>Agaricomycetes</taxon>
        <taxon>Polyporales</taxon>
        <taxon>Steccherinaceae</taxon>
        <taxon>Antrodiella</taxon>
    </lineage>
</organism>
<reference evidence="3 4" key="1">
    <citation type="submission" date="2019-02" db="EMBL/GenBank/DDBJ databases">
        <title>Genome sequencing of the rare red list fungi Antrodiella citrinella (Flaviporus citrinellus).</title>
        <authorList>
            <person name="Buettner E."/>
            <person name="Kellner H."/>
        </authorList>
    </citation>
    <scope>NUCLEOTIDE SEQUENCE [LARGE SCALE GENOMIC DNA]</scope>
    <source>
        <strain evidence="3 4">DSM 108506</strain>
    </source>
</reference>
<dbReference type="GO" id="GO:0061630">
    <property type="term" value="F:ubiquitin protein ligase activity"/>
    <property type="evidence" value="ECO:0007669"/>
    <property type="project" value="TreeGrafter"/>
</dbReference>
<feature type="compositionally biased region" description="Basic and acidic residues" evidence="1">
    <location>
        <begin position="11"/>
        <end position="24"/>
    </location>
</feature>
<protein>
    <recommendedName>
        <fullName evidence="2">E3 ubiquitin-protein ligase RNF220 middle domain-containing protein</fullName>
    </recommendedName>
</protein>
<dbReference type="OrthoDB" id="6270329at2759"/>